<dbReference type="InterPro" id="IPR037401">
    <property type="entry name" value="SnoaL-like"/>
</dbReference>
<dbReference type="KEGG" id="ksk:KSE_07260"/>
<dbReference type="Gene3D" id="3.10.450.50">
    <property type="match status" value="1"/>
</dbReference>
<dbReference type="NCBIfam" id="TIGR02246">
    <property type="entry name" value="SgcJ/EcaC family oxidoreductase"/>
    <property type="match status" value="1"/>
</dbReference>
<dbReference type="Proteomes" id="UP000007076">
    <property type="component" value="Chromosome"/>
</dbReference>
<dbReference type="RefSeq" id="WP_014133885.1">
    <property type="nucleotide sequence ID" value="NC_016109.1"/>
</dbReference>
<dbReference type="EMBL" id="AP010968">
    <property type="protein sequence ID" value="BAJ26566.1"/>
    <property type="molecule type" value="Genomic_DNA"/>
</dbReference>
<dbReference type="AlphaFoldDB" id="E4N5T5"/>
<reference evidence="2 3" key="1">
    <citation type="journal article" date="2010" name="DNA Res.">
        <title>Genome sequence of Kitasatospora setae NBRC 14216T: an evolutionary snapshot of the family Streptomycetaceae.</title>
        <authorList>
            <person name="Ichikawa N."/>
            <person name="Oguchi A."/>
            <person name="Ikeda H."/>
            <person name="Ishikawa J."/>
            <person name="Kitani S."/>
            <person name="Watanabe Y."/>
            <person name="Nakamura S."/>
            <person name="Katano Y."/>
            <person name="Kishi E."/>
            <person name="Sasagawa M."/>
            <person name="Ankai A."/>
            <person name="Fukui S."/>
            <person name="Hashimoto Y."/>
            <person name="Kamata S."/>
            <person name="Otoguro M."/>
            <person name="Tanikawa S."/>
            <person name="Nihira T."/>
            <person name="Horinouchi S."/>
            <person name="Ohnishi Y."/>
            <person name="Hayakawa M."/>
            <person name="Kuzuyama T."/>
            <person name="Arisawa A."/>
            <person name="Nomoto F."/>
            <person name="Miura H."/>
            <person name="Takahashi Y."/>
            <person name="Fujita N."/>
        </authorList>
    </citation>
    <scope>NUCLEOTIDE SEQUENCE [LARGE SCALE GENOMIC DNA]</scope>
    <source>
        <strain evidence="3">ATCC 33774 / DSM 43861 / JCM 3304 / KCC A-0304 / NBRC 14216 / KM-6054</strain>
    </source>
</reference>
<accession>E4N5T5</accession>
<proteinExistence type="predicted"/>
<dbReference type="InterPro" id="IPR011944">
    <property type="entry name" value="Steroid_delta5-4_isomerase"/>
</dbReference>
<sequence>MSDTRAADVAAIRAVLAESYRAWEAGDATAMVADYTEDATAILPGSLRDGREAVRASMDLAFAGPLKSTSTWNRTLGIRFLGRDAALVVNESGILFGGASEVPDAHKVYATWVLEKRDGRWLIAAYHNSPMHLPTA</sequence>
<evidence type="ECO:0000259" key="1">
    <source>
        <dbReference type="Pfam" id="PF13474"/>
    </source>
</evidence>
<feature type="domain" description="SnoaL-like" evidence="1">
    <location>
        <begin position="12"/>
        <end position="131"/>
    </location>
</feature>
<dbReference type="SUPFAM" id="SSF54427">
    <property type="entry name" value="NTF2-like"/>
    <property type="match status" value="1"/>
</dbReference>
<evidence type="ECO:0000313" key="3">
    <source>
        <dbReference type="Proteomes" id="UP000007076"/>
    </source>
</evidence>
<protein>
    <recommendedName>
        <fullName evidence="1">SnoaL-like domain-containing protein</fullName>
    </recommendedName>
</protein>
<dbReference type="PATRIC" id="fig|452652.3.peg.712"/>
<keyword evidence="3" id="KW-1185">Reference proteome</keyword>
<dbReference type="Pfam" id="PF13474">
    <property type="entry name" value="SnoaL_3"/>
    <property type="match status" value="1"/>
</dbReference>
<name>E4N5T5_KITSK</name>
<dbReference type="STRING" id="452652.KSE_07260"/>
<dbReference type="eggNOG" id="COG4319">
    <property type="taxonomic scope" value="Bacteria"/>
</dbReference>
<evidence type="ECO:0000313" key="2">
    <source>
        <dbReference type="EMBL" id="BAJ26566.1"/>
    </source>
</evidence>
<dbReference type="InterPro" id="IPR032710">
    <property type="entry name" value="NTF2-like_dom_sf"/>
</dbReference>
<dbReference type="HOGENOM" id="CLU_129336_1_1_11"/>
<organism evidence="2 3">
    <name type="scientific">Kitasatospora setae (strain ATCC 33774 / DSM 43861 / JCM 3304 / KCC A-0304 / NBRC 14216 / KM-6054)</name>
    <name type="common">Streptomyces setae</name>
    <dbReference type="NCBI Taxonomy" id="452652"/>
    <lineage>
        <taxon>Bacteria</taxon>
        <taxon>Bacillati</taxon>
        <taxon>Actinomycetota</taxon>
        <taxon>Actinomycetes</taxon>
        <taxon>Kitasatosporales</taxon>
        <taxon>Streptomycetaceae</taxon>
        <taxon>Kitasatospora</taxon>
    </lineage>
</organism>
<gene>
    <name evidence="2" type="ordered locus">KSE_07260</name>
</gene>